<dbReference type="CDD" id="cd06267">
    <property type="entry name" value="PBP1_LacI_sugar_binding-like"/>
    <property type="match status" value="1"/>
</dbReference>
<dbReference type="KEGG" id="lpav:PLANPX_3230"/>
<dbReference type="PROSITE" id="PS50949">
    <property type="entry name" value="HTH_GNTR"/>
    <property type="match status" value="1"/>
</dbReference>
<dbReference type="PANTHER" id="PTHR30146">
    <property type="entry name" value="LACI-RELATED TRANSCRIPTIONAL REPRESSOR"/>
    <property type="match status" value="1"/>
</dbReference>
<dbReference type="GO" id="GO:0003700">
    <property type="term" value="F:DNA-binding transcription factor activity"/>
    <property type="evidence" value="ECO:0007669"/>
    <property type="project" value="InterPro"/>
</dbReference>
<accession>A0A5K7XAP6</accession>
<evidence type="ECO:0000256" key="2">
    <source>
        <dbReference type="ARBA" id="ARBA00023015"/>
    </source>
</evidence>
<gene>
    <name evidence="6" type="ORF">PLANPX_3230</name>
</gene>
<keyword evidence="1" id="KW-0678">Repressor</keyword>
<evidence type="ECO:0000313" key="6">
    <source>
        <dbReference type="EMBL" id="BBO33618.1"/>
    </source>
</evidence>
<dbReference type="InterPro" id="IPR036388">
    <property type="entry name" value="WH-like_DNA-bd_sf"/>
</dbReference>
<dbReference type="SMART" id="SM00345">
    <property type="entry name" value="HTH_GNTR"/>
    <property type="match status" value="1"/>
</dbReference>
<dbReference type="SUPFAM" id="SSF46785">
    <property type="entry name" value="Winged helix' DNA-binding domain"/>
    <property type="match status" value="1"/>
</dbReference>
<dbReference type="Gene3D" id="1.10.10.10">
    <property type="entry name" value="Winged helix-like DNA-binding domain superfamily/Winged helix DNA-binding domain"/>
    <property type="match status" value="1"/>
</dbReference>
<proteinExistence type="predicted"/>
<dbReference type="Gene3D" id="3.40.50.2300">
    <property type="match status" value="2"/>
</dbReference>
<organism evidence="6 7">
    <name type="scientific">Lacipirellula parvula</name>
    <dbReference type="NCBI Taxonomy" id="2650471"/>
    <lineage>
        <taxon>Bacteria</taxon>
        <taxon>Pseudomonadati</taxon>
        <taxon>Planctomycetota</taxon>
        <taxon>Planctomycetia</taxon>
        <taxon>Pirellulales</taxon>
        <taxon>Lacipirellulaceae</taxon>
        <taxon>Lacipirellula</taxon>
    </lineage>
</organism>
<dbReference type="InterPro" id="IPR036390">
    <property type="entry name" value="WH_DNA-bd_sf"/>
</dbReference>
<protein>
    <recommendedName>
        <fullName evidence="5">HTH gntR-type domain-containing protein</fullName>
    </recommendedName>
</protein>
<evidence type="ECO:0000256" key="4">
    <source>
        <dbReference type="ARBA" id="ARBA00023163"/>
    </source>
</evidence>
<evidence type="ECO:0000256" key="3">
    <source>
        <dbReference type="ARBA" id="ARBA00023125"/>
    </source>
</evidence>
<dbReference type="Pfam" id="PF13377">
    <property type="entry name" value="Peripla_BP_3"/>
    <property type="match status" value="1"/>
</dbReference>
<dbReference type="PANTHER" id="PTHR30146:SF148">
    <property type="entry name" value="HTH-TYPE TRANSCRIPTIONAL REPRESSOR PURR-RELATED"/>
    <property type="match status" value="1"/>
</dbReference>
<name>A0A5K7XAP6_9BACT</name>
<reference evidence="7" key="1">
    <citation type="submission" date="2019-10" db="EMBL/GenBank/DDBJ databases">
        <title>Lacipirellula parvula gen. nov., sp. nov., representing a lineage of planctomycetes widespread in freshwater anoxic habitats, and description of the family Lacipirellulaceae.</title>
        <authorList>
            <person name="Dedysh S.N."/>
            <person name="Kulichevskaya I.S."/>
            <person name="Beletsky A.V."/>
            <person name="Rakitin A.L."/>
            <person name="Mardanov A.V."/>
            <person name="Ivanova A.A."/>
            <person name="Saltykova V.X."/>
            <person name="Rijpstra W.I.C."/>
            <person name="Sinninghe Damste J.S."/>
            <person name="Ravin N.V."/>
        </authorList>
    </citation>
    <scope>NUCLEOTIDE SEQUENCE [LARGE SCALE GENOMIC DNA]</scope>
    <source>
        <strain evidence="7">PX69</strain>
    </source>
</reference>
<dbReference type="CDD" id="cd07377">
    <property type="entry name" value="WHTH_GntR"/>
    <property type="match status" value="1"/>
</dbReference>
<sequence>MSTAVPPKFELIKRQIIADIESGALSPGDRIASETELMEQHGVARMTVVRSLNDMVNEGYVVRVKGKGTFVKVHPGSGDAQRKLSAFALLVPEMRSGFYPSLIKSFSDAAAELSHQTMTCNTANSVERQGNAILQLIDNRVAGVALVPNTHGAPPDYHVRQLQKNGIPVVLLHRDVPGVSAPLIHLNHEQAGFMAGEKLVETGHCRVAFFGTHASIVSDAYAEGLRRALRQAGCELPSELIHYGQRDRELDISADHQAGLDAALERMFKLPVEQRPTAIFSTWAPDAELIYLSISRLGLRIPSDVSLLSIDGVYRSSAISRQLTGIAADEEQAGKLAAQLLEEMSNGYRPFDDQFRASVPLGFYPGATLERPPSR</sequence>
<dbReference type="EMBL" id="AP021861">
    <property type="protein sequence ID" value="BBO33618.1"/>
    <property type="molecule type" value="Genomic_DNA"/>
</dbReference>
<feature type="domain" description="HTH gntR-type" evidence="5">
    <location>
        <begin position="6"/>
        <end position="74"/>
    </location>
</feature>
<dbReference type="RefSeq" id="WP_152099355.1">
    <property type="nucleotide sequence ID" value="NZ_AP021861.1"/>
</dbReference>
<keyword evidence="3" id="KW-0238">DNA-binding</keyword>
<evidence type="ECO:0000259" key="5">
    <source>
        <dbReference type="PROSITE" id="PS50949"/>
    </source>
</evidence>
<dbReference type="Proteomes" id="UP000326837">
    <property type="component" value="Chromosome"/>
</dbReference>
<dbReference type="GO" id="GO:0000976">
    <property type="term" value="F:transcription cis-regulatory region binding"/>
    <property type="evidence" value="ECO:0007669"/>
    <property type="project" value="TreeGrafter"/>
</dbReference>
<dbReference type="Pfam" id="PF00392">
    <property type="entry name" value="GntR"/>
    <property type="match status" value="1"/>
</dbReference>
<keyword evidence="2" id="KW-0805">Transcription regulation</keyword>
<dbReference type="SUPFAM" id="SSF53822">
    <property type="entry name" value="Periplasmic binding protein-like I"/>
    <property type="match status" value="1"/>
</dbReference>
<keyword evidence="7" id="KW-1185">Reference proteome</keyword>
<evidence type="ECO:0000256" key="1">
    <source>
        <dbReference type="ARBA" id="ARBA00022491"/>
    </source>
</evidence>
<keyword evidence="4" id="KW-0804">Transcription</keyword>
<dbReference type="InterPro" id="IPR046335">
    <property type="entry name" value="LacI/GalR-like_sensor"/>
</dbReference>
<dbReference type="InterPro" id="IPR000524">
    <property type="entry name" value="Tscrpt_reg_HTH_GntR"/>
</dbReference>
<dbReference type="InterPro" id="IPR028082">
    <property type="entry name" value="Peripla_BP_I"/>
</dbReference>
<evidence type="ECO:0000313" key="7">
    <source>
        <dbReference type="Proteomes" id="UP000326837"/>
    </source>
</evidence>
<dbReference type="AlphaFoldDB" id="A0A5K7XAP6"/>